<organism evidence="8">
    <name type="scientific">Dissoconium aciculare CBS 342.82</name>
    <dbReference type="NCBI Taxonomy" id="1314786"/>
    <lineage>
        <taxon>Eukaryota</taxon>
        <taxon>Fungi</taxon>
        <taxon>Dikarya</taxon>
        <taxon>Ascomycota</taxon>
        <taxon>Pezizomycotina</taxon>
        <taxon>Dothideomycetes</taxon>
        <taxon>Dothideomycetidae</taxon>
        <taxon>Mycosphaerellales</taxon>
        <taxon>Dissoconiaceae</taxon>
        <taxon>Dissoconium</taxon>
    </lineage>
</organism>
<keyword evidence="4" id="KW-0496">Mitochondrion</keyword>
<evidence type="ECO:0000256" key="5">
    <source>
        <dbReference type="ARBA" id="ARBA00023136"/>
    </source>
</evidence>
<dbReference type="SUPFAM" id="SSF51735">
    <property type="entry name" value="NAD(P)-binding Rossmann-fold domains"/>
    <property type="match status" value="1"/>
</dbReference>
<keyword evidence="8" id="KW-0418">Kinase</keyword>
<dbReference type="GO" id="GO:0051170">
    <property type="term" value="P:import into nucleus"/>
    <property type="evidence" value="ECO:0007669"/>
    <property type="project" value="TreeGrafter"/>
</dbReference>
<dbReference type="GO" id="GO:0005741">
    <property type="term" value="C:mitochondrial outer membrane"/>
    <property type="evidence" value="ECO:0007669"/>
    <property type="project" value="UniProtKB-SubCell"/>
</dbReference>
<dbReference type="RefSeq" id="XP_033461364.1">
    <property type="nucleotide sequence ID" value="XM_033604472.1"/>
</dbReference>
<dbReference type="InterPro" id="IPR036291">
    <property type="entry name" value="NAD(P)-bd_dom_sf"/>
</dbReference>
<dbReference type="PANTHER" id="PTHR14097">
    <property type="entry name" value="OXIDOREDUCTASE HTATIP2"/>
    <property type="match status" value="1"/>
</dbReference>
<protein>
    <submittedName>
        <fullName evidence="8">Serine/threonine kinase TIP30/CC3</fullName>
    </submittedName>
</protein>
<keyword evidence="3" id="KW-1000">Mitochondrion outer membrane</keyword>
<gene>
    <name evidence="8" type="ORF">K489DRAFT_378739</name>
</gene>
<dbReference type="OrthoDB" id="430436at2759"/>
<keyword evidence="7" id="KW-1185">Reference proteome</keyword>
<dbReference type="PANTHER" id="PTHR14097:SF7">
    <property type="entry name" value="OXIDOREDUCTASE HTATIP2"/>
    <property type="match status" value="1"/>
</dbReference>
<evidence type="ECO:0000256" key="1">
    <source>
        <dbReference type="ARBA" id="ARBA00004450"/>
    </source>
</evidence>
<proteinExistence type="inferred from homology"/>
<comment type="subcellular location">
    <subcellularLocation>
        <location evidence="1">Mitochondrion outer membrane</location>
        <topology evidence="1">Peripheral membrane protein</topology>
    </subcellularLocation>
</comment>
<evidence type="ECO:0000256" key="3">
    <source>
        <dbReference type="ARBA" id="ARBA00022787"/>
    </source>
</evidence>
<dbReference type="Proteomes" id="UP000504637">
    <property type="component" value="Unplaced"/>
</dbReference>
<sequence>MTTTAVFGCTGAVGSHILTTLLGDSIFGPIKTISRRLPKQESPKLEATQETDTSKWSGMIAALNPKPTVIFNAVGTTRAQAGSLAEQWKIDHDLCVENIKAAKQAGVKTYLYISGGGTRGLLSRYVPYSQMKIGVEDAIREAGFEHGIVLRPGMIIGNREQPKSIFLETFIGNLHRISLALQDMIGNWSFPHGRFGVRGRKG</sequence>
<evidence type="ECO:0000256" key="2">
    <source>
        <dbReference type="ARBA" id="ARBA00006617"/>
    </source>
</evidence>
<reference evidence="8" key="1">
    <citation type="submission" date="2020-01" db="EMBL/GenBank/DDBJ databases">
        <authorList>
            <consortium name="DOE Joint Genome Institute"/>
            <person name="Haridas S."/>
            <person name="Albert R."/>
            <person name="Binder M."/>
            <person name="Bloem J."/>
            <person name="Labutti K."/>
            <person name="Salamov A."/>
            <person name="Andreopoulos B."/>
            <person name="Baker S.E."/>
            <person name="Barry K."/>
            <person name="Bills G."/>
            <person name="Bluhm B.H."/>
            <person name="Cannon C."/>
            <person name="Castanera R."/>
            <person name="Culley D.E."/>
            <person name="Daum C."/>
            <person name="Ezra D."/>
            <person name="Gonzalez J.B."/>
            <person name="Henrissat B."/>
            <person name="Kuo A."/>
            <person name="Liang C."/>
            <person name="Lipzen A."/>
            <person name="Lutzoni F."/>
            <person name="Magnuson J."/>
            <person name="Mondo S."/>
            <person name="Nolan M."/>
            <person name="Ohm R."/>
            <person name="Pangilinan J."/>
            <person name="Park H.-J."/>
            <person name="Ramirez L."/>
            <person name="Alfaro M."/>
            <person name="Sun H."/>
            <person name="Tritt A."/>
            <person name="Yoshinaga Y."/>
            <person name="Zwiers L.-H."/>
            <person name="Turgeon B.G."/>
            <person name="Goodwin S.B."/>
            <person name="Spatafora J.W."/>
            <person name="Crous P.W."/>
            <person name="Grigoriev I.V."/>
        </authorList>
    </citation>
    <scope>NUCLEOTIDE SEQUENCE</scope>
    <source>
        <strain evidence="8">CBS 342.82</strain>
    </source>
</reference>
<dbReference type="InterPro" id="IPR001509">
    <property type="entry name" value="Epimerase_deHydtase"/>
</dbReference>
<feature type="domain" description="NAD-dependent epimerase/dehydratase" evidence="6">
    <location>
        <begin position="6"/>
        <end position="175"/>
    </location>
</feature>
<keyword evidence="5" id="KW-0472">Membrane</keyword>
<dbReference type="GeneID" id="54362272"/>
<dbReference type="GO" id="GO:0016301">
    <property type="term" value="F:kinase activity"/>
    <property type="evidence" value="ECO:0007669"/>
    <property type="project" value="UniProtKB-KW"/>
</dbReference>
<evidence type="ECO:0000313" key="7">
    <source>
        <dbReference type="Proteomes" id="UP000504637"/>
    </source>
</evidence>
<evidence type="ECO:0000259" key="6">
    <source>
        <dbReference type="Pfam" id="PF01370"/>
    </source>
</evidence>
<reference evidence="8" key="2">
    <citation type="submission" date="2020-04" db="EMBL/GenBank/DDBJ databases">
        <authorList>
            <consortium name="NCBI Genome Project"/>
        </authorList>
    </citation>
    <scope>NUCLEOTIDE SEQUENCE</scope>
    <source>
        <strain evidence="8">CBS 342.82</strain>
    </source>
</reference>
<reference evidence="8" key="3">
    <citation type="submission" date="2025-08" db="UniProtKB">
        <authorList>
            <consortium name="RefSeq"/>
        </authorList>
    </citation>
    <scope>IDENTIFICATION</scope>
    <source>
        <strain evidence="8">CBS 342.82</strain>
    </source>
</reference>
<accession>A0A6J3M8X5</accession>
<comment type="similarity">
    <text evidence="2">Belongs to the FMP52 family.</text>
</comment>
<evidence type="ECO:0000313" key="8">
    <source>
        <dbReference type="RefSeq" id="XP_033461364.1"/>
    </source>
</evidence>
<keyword evidence="8" id="KW-0808">Transferase</keyword>
<dbReference type="Pfam" id="PF01370">
    <property type="entry name" value="Epimerase"/>
    <property type="match status" value="1"/>
</dbReference>
<dbReference type="AlphaFoldDB" id="A0A6J3M8X5"/>
<dbReference type="Gene3D" id="3.40.50.720">
    <property type="entry name" value="NAD(P)-binding Rossmann-like Domain"/>
    <property type="match status" value="1"/>
</dbReference>
<evidence type="ECO:0000256" key="4">
    <source>
        <dbReference type="ARBA" id="ARBA00023128"/>
    </source>
</evidence>
<name>A0A6J3M8X5_9PEZI</name>